<evidence type="ECO:0000256" key="1">
    <source>
        <dbReference type="ARBA" id="ARBA00004173"/>
    </source>
</evidence>
<comment type="subcellular location">
    <subcellularLocation>
        <location evidence="1">Mitochondrion</location>
    </subcellularLocation>
</comment>
<dbReference type="GeneID" id="134287907"/>
<proteinExistence type="evidence at transcript level"/>
<evidence type="ECO:0000256" key="7">
    <source>
        <dbReference type="SAM" id="Coils"/>
    </source>
</evidence>
<dbReference type="GeneID" id="109623132"/>
<dbReference type="Pfam" id="PF04568">
    <property type="entry name" value="IATP"/>
    <property type="match status" value="1"/>
</dbReference>
<comment type="similarity">
    <text evidence="2">Belongs to the ATPase inhibitor family.</text>
</comment>
<keyword evidence="10" id="KW-1185">Reference proteome</keyword>
<dbReference type="VEuPathDB" id="VectorBase:AALFPA_057295"/>
<dbReference type="FunFam" id="1.20.5.500:FF:000007">
    <property type="entry name" value="ATPase inhibitor, putative"/>
    <property type="match status" value="1"/>
</dbReference>
<dbReference type="RefSeq" id="XP_062707082.1">
    <property type="nucleotide sequence ID" value="XM_062851098.1"/>
</dbReference>
<dbReference type="Gene3D" id="1.20.5.500">
    <property type="entry name" value="Single helix bin"/>
    <property type="match status" value="1"/>
</dbReference>
<dbReference type="InterPro" id="IPR007648">
    <property type="entry name" value="ATPase_inhibitor_mt"/>
</dbReference>
<dbReference type="RefSeq" id="XP_019933176.2">
    <property type="nucleotide sequence ID" value="XM_020077617.3"/>
</dbReference>
<evidence type="ECO:0000256" key="6">
    <source>
        <dbReference type="ARBA" id="ARBA00030036"/>
    </source>
</evidence>
<keyword evidence="4 7" id="KW-0175">Coiled coil</keyword>
<evidence type="ECO:0000256" key="4">
    <source>
        <dbReference type="ARBA" id="ARBA00023054"/>
    </source>
</evidence>
<evidence type="ECO:0000313" key="8">
    <source>
        <dbReference type="EMBL" id="JAC07283.1"/>
    </source>
</evidence>
<sequence length="109" mass="12036">MQSLRKTTTWIAPSAMRFAGISSQIGEMGSGAGKGGGGGGAIREAGGAFGKMEAAHEEEYFFKKRQEQLHKLKEKIIGKVDFHEESIKHHEEAIARHKKAIEELSRKQE</sequence>
<dbReference type="EnsemblMetazoa" id="AALFPA23_023070.R34319">
    <property type="protein sequence ID" value="AALFPA23_023070.P34319"/>
    <property type="gene ID" value="AALFPA23_023070"/>
</dbReference>
<dbReference type="VEuPathDB" id="VectorBase:AALF028409"/>
<keyword evidence="3" id="KW-0809">Transit peptide</keyword>
<accession>A0A023ECZ8</accession>
<dbReference type="PANTHER" id="PTHR48417">
    <property type="entry name" value="ATP SYNTHASE F1 SUBUNIT EPSILON"/>
    <property type="match status" value="1"/>
</dbReference>
<dbReference type="OrthoDB" id="10045676at2759"/>
<protein>
    <recommendedName>
        <fullName evidence="6">ATP synthase F1 subunit epsilon</fullName>
    </recommendedName>
</protein>
<dbReference type="GO" id="GO:0042030">
    <property type="term" value="F:ATPase inhibitor activity"/>
    <property type="evidence" value="ECO:0007669"/>
    <property type="project" value="InterPro"/>
</dbReference>
<dbReference type="SUPFAM" id="SSF64602">
    <property type="entry name" value="F1 ATPase inhibitor, IF1, C-terminal domain"/>
    <property type="match status" value="1"/>
</dbReference>
<keyword evidence="5" id="KW-0496">Mitochondrion</keyword>
<reference evidence="9" key="3">
    <citation type="submission" date="2025-05" db="UniProtKB">
        <authorList>
            <consortium name="EnsemblMetazoa"/>
        </authorList>
    </citation>
    <scope>IDENTIFICATION</scope>
    <source>
        <strain evidence="9">Foshan</strain>
    </source>
</reference>
<dbReference type="KEGG" id="aalb:109623132"/>
<name>A0A023ECZ8_AEDAL</name>
<reference evidence="10" key="2">
    <citation type="journal article" date="2015" name="Proc. Natl. Acad. Sci. U.S.A.">
        <title>Genome sequence of the Asian Tiger mosquito, Aedes albopictus, reveals insights into its biology, genetics, and evolution.</title>
        <authorList>
            <person name="Chen X.G."/>
            <person name="Jiang X."/>
            <person name="Gu J."/>
            <person name="Xu M."/>
            <person name="Wu Y."/>
            <person name="Deng Y."/>
            <person name="Zhang C."/>
            <person name="Bonizzoni M."/>
            <person name="Dermauw W."/>
            <person name="Vontas J."/>
            <person name="Armbruster P."/>
            <person name="Huang X."/>
            <person name="Yang Y."/>
            <person name="Zhang H."/>
            <person name="He W."/>
            <person name="Peng H."/>
            <person name="Liu Y."/>
            <person name="Wu K."/>
            <person name="Chen J."/>
            <person name="Lirakis M."/>
            <person name="Topalis P."/>
            <person name="Van Leeuwen T."/>
            <person name="Hall A.B."/>
            <person name="Jiang X."/>
            <person name="Thorpe C."/>
            <person name="Mueller R.L."/>
            <person name="Sun C."/>
            <person name="Waterhouse R.M."/>
            <person name="Yan G."/>
            <person name="Tu Z.J."/>
            <person name="Fang X."/>
            <person name="James A.A."/>
        </authorList>
    </citation>
    <scope>NUCLEOTIDE SEQUENCE [LARGE SCALE GENOMIC DNA]</scope>
    <source>
        <strain evidence="10">Foshan</strain>
    </source>
</reference>
<dbReference type="EnsemblMetazoa" id="AALFPA23_006081.R7860">
    <property type="protein sequence ID" value="AALFPA23_006081.P7860"/>
    <property type="gene ID" value="AALFPA23_006081"/>
</dbReference>
<evidence type="ECO:0000256" key="2">
    <source>
        <dbReference type="ARBA" id="ARBA00010901"/>
    </source>
</evidence>
<evidence type="ECO:0000256" key="3">
    <source>
        <dbReference type="ARBA" id="ARBA00022946"/>
    </source>
</evidence>
<feature type="coiled-coil region" evidence="7">
    <location>
        <begin position="80"/>
        <end position="107"/>
    </location>
</feature>
<organism evidence="8">
    <name type="scientific">Aedes albopictus</name>
    <name type="common">Asian tiger mosquito</name>
    <name type="synonym">Stegomyia albopicta</name>
    <dbReference type="NCBI Taxonomy" id="7160"/>
    <lineage>
        <taxon>Eukaryota</taxon>
        <taxon>Metazoa</taxon>
        <taxon>Ecdysozoa</taxon>
        <taxon>Arthropoda</taxon>
        <taxon>Hexapoda</taxon>
        <taxon>Insecta</taxon>
        <taxon>Pterygota</taxon>
        <taxon>Neoptera</taxon>
        <taxon>Endopterygota</taxon>
        <taxon>Diptera</taxon>
        <taxon>Nematocera</taxon>
        <taxon>Culicoidea</taxon>
        <taxon>Culicidae</taxon>
        <taxon>Culicinae</taxon>
        <taxon>Aedini</taxon>
        <taxon>Aedes</taxon>
        <taxon>Stegomyia</taxon>
    </lineage>
</organism>
<dbReference type="GO" id="GO:0005739">
    <property type="term" value="C:mitochondrion"/>
    <property type="evidence" value="ECO:0007669"/>
    <property type="project" value="UniProtKB-SubCell"/>
</dbReference>
<dbReference type="Proteomes" id="UP000069940">
    <property type="component" value="Unassembled WGS sequence"/>
</dbReference>
<dbReference type="VEuPathDB" id="VectorBase:AALC636_031254"/>
<dbReference type="PANTHER" id="PTHR48417:SF1">
    <property type="entry name" value="ATP SYNTHASE F1 SUBUNIT EPSILON"/>
    <property type="match status" value="1"/>
</dbReference>
<dbReference type="EMBL" id="GAPW01006315">
    <property type="protein sequence ID" value="JAC07283.1"/>
    <property type="molecule type" value="mRNA"/>
</dbReference>
<dbReference type="OMA" id="WIAPSAM"/>
<evidence type="ECO:0000256" key="5">
    <source>
        <dbReference type="ARBA" id="ARBA00023128"/>
    </source>
</evidence>
<evidence type="ECO:0000313" key="10">
    <source>
        <dbReference type="Proteomes" id="UP000069940"/>
    </source>
</evidence>
<evidence type="ECO:0000313" key="9">
    <source>
        <dbReference type="EnsemblMetazoa" id="AALFPA23_006081.P7860"/>
    </source>
</evidence>
<dbReference type="AlphaFoldDB" id="A0A023ECZ8"/>
<reference evidence="8" key="1">
    <citation type="journal article" date="2014" name="PLoS Negl. Trop. Dis.">
        <title>Identification and characterization of seminal fluid proteins in the Asian tiger mosquito, Aedes albopictus.</title>
        <authorList>
            <person name="Boes K.E."/>
            <person name="Ribeiro J.M."/>
            <person name="Wong A."/>
            <person name="Harrington L.C."/>
            <person name="Wolfner M.F."/>
            <person name="Sirot L.K."/>
        </authorList>
    </citation>
    <scope>NUCLEOTIDE SEQUENCE</scope>
    <source>
        <tissue evidence="8">Reproductive organs</tissue>
    </source>
</reference>